<evidence type="ECO:0000256" key="5">
    <source>
        <dbReference type="ARBA" id="ARBA00023027"/>
    </source>
</evidence>
<feature type="domain" description="NAD/GMP synthase" evidence="8">
    <location>
        <begin position="11"/>
        <end position="234"/>
    </location>
</feature>
<evidence type="ECO:0000256" key="6">
    <source>
        <dbReference type="RuleBase" id="RU003811"/>
    </source>
</evidence>
<evidence type="ECO:0000256" key="4">
    <source>
        <dbReference type="ARBA" id="ARBA00022840"/>
    </source>
</evidence>
<sequence>MKNNLWAQQVYEYEINYLRDFLDKNHKDYYIIGVSGGIDSALTLKMLVNAVGPQKVKAYYLPIEFQNKFEEISKLEECCGVHIDTVDLTQLWTMITDELEIQNANNISNQKPKIRSLFLSAQAFECNGVVVGNVNYDEYYLGYFTKTGDGSADIFPLINLLKSDIYDLSSSLGIHKDIINQTPSADLIIGQSDEKEIGVHYPVIDSYLRHESVNLNAEVIIQQWHNKNRHKHVLNHWLLENFPYKRD</sequence>
<keyword evidence="3 6" id="KW-0547">Nucleotide-binding</keyword>
<dbReference type="NCBIfam" id="TIGR00552">
    <property type="entry name" value="nadE"/>
    <property type="match status" value="1"/>
</dbReference>
<dbReference type="Gene3D" id="3.40.50.620">
    <property type="entry name" value="HUPs"/>
    <property type="match status" value="1"/>
</dbReference>
<evidence type="ECO:0000313" key="10">
    <source>
        <dbReference type="Proteomes" id="UP001449582"/>
    </source>
</evidence>
<comment type="catalytic activity">
    <reaction evidence="7">
        <text>deamido-NAD(+) + NH4(+) + ATP = AMP + diphosphate + NAD(+) + H(+)</text>
        <dbReference type="Rhea" id="RHEA:21188"/>
        <dbReference type="ChEBI" id="CHEBI:15378"/>
        <dbReference type="ChEBI" id="CHEBI:28938"/>
        <dbReference type="ChEBI" id="CHEBI:30616"/>
        <dbReference type="ChEBI" id="CHEBI:33019"/>
        <dbReference type="ChEBI" id="CHEBI:57540"/>
        <dbReference type="ChEBI" id="CHEBI:58437"/>
        <dbReference type="ChEBI" id="CHEBI:456215"/>
        <dbReference type="EC" id="6.3.1.5"/>
    </reaction>
</comment>
<keyword evidence="5 6" id="KW-0520">NAD</keyword>
<dbReference type="InterPro" id="IPR022310">
    <property type="entry name" value="NAD/GMP_synthase"/>
</dbReference>
<proteinExistence type="inferred from homology"/>
<evidence type="ECO:0000256" key="2">
    <source>
        <dbReference type="ARBA" id="ARBA00022598"/>
    </source>
</evidence>
<accession>A0ABP9U9L6</accession>
<dbReference type="SUPFAM" id="SSF52402">
    <property type="entry name" value="Adenine nucleotide alpha hydrolases-like"/>
    <property type="match status" value="1"/>
</dbReference>
<dbReference type="InterPro" id="IPR003694">
    <property type="entry name" value="NAD_synthase"/>
</dbReference>
<evidence type="ECO:0000256" key="1">
    <source>
        <dbReference type="ARBA" id="ARBA00004790"/>
    </source>
</evidence>
<evidence type="ECO:0000256" key="7">
    <source>
        <dbReference type="RuleBase" id="RU003812"/>
    </source>
</evidence>
<evidence type="ECO:0000313" key="9">
    <source>
        <dbReference type="EMBL" id="GAA5414551.1"/>
    </source>
</evidence>
<keyword evidence="4 6" id="KW-0067">ATP-binding</keyword>
<dbReference type="CDD" id="cd00553">
    <property type="entry name" value="NAD_synthase"/>
    <property type="match status" value="1"/>
</dbReference>
<gene>
    <name evidence="9" type="primary">nadE</name>
    <name evidence="9" type="ORF">UREOM_2620</name>
</gene>
<comment type="caution">
    <text evidence="9">The sequence shown here is derived from an EMBL/GenBank/DDBJ whole genome shotgun (WGS) entry which is preliminary data.</text>
</comment>
<protein>
    <recommendedName>
        <fullName evidence="7">NH(3)-dependent NAD(+) synthetase</fullName>
        <ecNumber evidence="7">6.3.1.5</ecNumber>
    </recommendedName>
</protein>
<dbReference type="PANTHER" id="PTHR23090">
    <property type="entry name" value="NH 3 /GLUTAMINE-DEPENDENT NAD + SYNTHETASE"/>
    <property type="match status" value="1"/>
</dbReference>
<dbReference type="InterPro" id="IPR014729">
    <property type="entry name" value="Rossmann-like_a/b/a_fold"/>
</dbReference>
<dbReference type="EC" id="6.3.1.5" evidence="7"/>
<evidence type="ECO:0000256" key="3">
    <source>
        <dbReference type="ARBA" id="ARBA00022741"/>
    </source>
</evidence>
<dbReference type="Pfam" id="PF02540">
    <property type="entry name" value="NAD_synthase"/>
    <property type="match status" value="1"/>
</dbReference>
<keyword evidence="2 6" id="KW-0436">Ligase</keyword>
<comment type="similarity">
    <text evidence="6">Belongs to the NAD synthetase family.</text>
</comment>
<evidence type="ECO:0000259" key="8">
    <source>
        <dbReference type="Pfam" id="PF02540"/>
    </source>
</evidence>
<dbReference type="EMBL" id="BAABQM010000002">
    <property type="protein sequence ID" value="GAA5414551.1"/>
    <property type="molecule type" value="Genomic_DNA"/>
</dbReference>
<dbReference type="PANTHER" id="PTHR23090:SF9">
    <property type="entry name" value="GLUTAMINE-DEPENDENT NAD(+) SYNTHETASE"/>
    <property type="match status" value="1"/>
</dbReference>
<name>A0ABP9U9L6_9BACT</name>
<dbReference type="RefSeq" id="WP_353289718.1">
    <property type="nucleotide sequence ID" value="NZ_BAABQM010000002.1"/>
</dbReference>
<reference evidence="9" key="1">
    <citation type="submission" date="2024-02" db="EMBL/GenBank/DDBJ databases">
        <title>Draft genome sequence of new strains in genus Ureaplasma.</title>
        <authorList>
            <person name="Nakajima Y."/>
            <person name="Segawa T."/>
        </authorList>
    </citation>
    <scope>NUCLEOTIDE SEQUENCE [LARGE SCALE GENOMIC DNA]</scope>
    <source>
        <strain evidence="9">OM1</strain>
    </source>
</reference>
<comment type="pathway">
    <text evidence="1">Cofactor biosynthesis; NAD(+) biosynthesis.</text>
</comment>
<organism evidence="9 10">
    <name type="scientific">Ureaplasma ceti</name>
    <dbReference type="NCBI Taxonomy" id="3119530"/>
    <lineage>
        <taxon>Bacteria</taxon>
        <taxon>Bacillati</taxon>
        <taxon>Mycoplasmatota</taxon>
        <taxon>Mycoplasmoidales</taxon>
        <taxon>Mycoplasmoidaceae</taxon>
        <taxon>Ureaplasma</taxon>
    </lineage>
</organism>
<dbReference type="Proteomes" id="UP001449582">
    <property type="component" value="Unassembled WGS sequence"/>
</dbReference>
<keyword evidence="10" id="KW-1185">Reference proteome</keyword>